<dbReference type="AlphaFoldDB" id="A0A381S5E3"/>
<gene>
    <name evidence="1" type="ORF">METZ01_LOCUS52166</name>
</gene>
<protein>
    <submittedName>
        <fullName evidence="1">Uncharacterized protein</fullName>
    </submittedName>
</protein>
<proteinExistence type="predicted"/>
<name>A0A381S5E3_9ZZZZ</name>
<organism evidence="1">
    <name type="scientific">marine metagenome</name>
    <dbReference type="NCBI Taxonomy" id="408172"/>
    <lineage>
        <taxon>unclassified sequences</taxon>
        <taxon>metagenomes</taxon>
        <taxon>ecological metagenomes</taxon>
    </lineage>
</organism>
<dbReference type="EMBL" id="UINC01002690">
    <property type="protein sequence ID" value="SUZ99312.1"/>
    <property type="molecule type" value="Genomic_DNA"/>
</dbReference>
<sequence>MFSVTAVVLKRPSTDVILVSSLQVDVSPFAD</sequence>
<accession>A0A381S5E3</accession>
<evidence type="ECO:0000313" key="1">
    <source>
        <dbReference type="EMBL" id="SUZ99312.1"/>
    </source>
</evidence>
<reference evidence="1" key="1">
    <citation type="submission" date="2018-05" db="EMBL/GenBank/DDBJ databases">
        <authorList>
            <person name="Lanie J.A."/>
            <person name="Ng W.-L."/>
            <person name="Kazmierczak K.M."/>
            <person name="Andrzejewski T.M."/>
            <person name="Davidsen T.M."/>
            <person name="Wayne K.J."/>
            <person name="Tettelin H."/>
            <person name="Glass J.I."/>
            <person name="Rusch D."/>
            <person name="Podicherti R."/>
            <person name="Tsui H.-C.T."/>
            <person name="Winkler M.E."/>
        </authorList>
    </citation>
    <scope>NUCLEOTIDE SEQUENCE</scope>
</reference>